<evidence type="ECO:0000313" key="1">
    <source>
        <dbReference type="EMBL" id="MVP01168.1"/>
    </source>
</evidence>
<keyword evidence="1" id="KW-0131">Cell cycle</keyword>
<keyword evidence="2" id="KW-1185">Reference proteome</keyword>
<reference evidence="1 2" key="1">
    <citation type="journal article" date="2019" name="Microorganisms">
        <title>Paenibacillus lutrae sp. nov., A Chitinolytic Species Isolated from A River Otter in Castril Natural Park, Granada, Spain.</title>
        <authorList>
            <person name="Rodriguez M."/>
            <person name="Reina J.C."/>
            <person name="Bejar V."/>
            <person name="Llamas I."/>
        </authorList>
    </citation>
    <scope>NUCLEOTIDE SEQUENCE [LARGE SCALE GENOMIC DNA]</scope>
    <source>
        <strain evidence="1 2">N10</strain>
    </source>
</reference>
<dbReference type="GO" id="GO:0051301">
    <property type="term" value="P:cell division"/>
    <property type="evidence" value="ECO:0007669"/>
    <property type="project" value="UniProtKB-KW"/>
</dbReference>
<proteinExistence type="predicted"/>
<gene>
    <name evidence="1" type="ORF">EDM21_16855</name>
</gene>
<dbReference type="AlphaFoldDB" id="A0A7X3FK28"/>
<protein>
    <submittedName>
        <fullName evidence="1">Cell division protein</fullName>
    </submittedName>
</protein>
<organism evidence="1 2">
    <name type="scientific">Paenibacillus lutrae</name>
    <dbReference type="NCBI Taxonomy" id="2078573"/>
    <lineage>
        <taxon>Bacteria</taxon>
        <taxon>Bacillati</taxon>
        <taxon>Bacillota</taxon>
        <taxon>Bacilli</taxon>
        <taxon>Bacillales</taxon>
        <taxon>Paenibacillaceae</taxon>
        <taxon>Paenibacillus</taxon>
    </lineage>
</organism>
<dbReference type="Gene3D" id="3.30.530.20">
    <property type="match status" value="1"/>
</dbReference>
<name>A0A7X3FK28_9BACL</name>
<dbReference type="SUPFAM" id="SSF55961">
    <property type="entry name" value="Bet v1-like"/>
    <property type="match status" value="1"/>
</dbReference>
<dbReference type="InterPro" id="IPR023393">
    <property type="entry name" value="START-like_dom_sf"/>
</dbReference>
<comment type="caution">
    <text evidence="1">The sequence shown here is derived from an EMBL/GenBank/DDBJ whole genome shotgun (WGS) entry which is preliminary data.</text>
</comment>
<sequence>MIKVTTEIEIEAPIDRCFDLARNIDVHTRTVWKHTKEKAIDGTVTGCIGDGETVTFQATHLGVRQKLTSQITEFKRPYLFVDSMLRGAFKSLKHTHEFVELDDSRTLMKDTLLFEAPFGMIGWLVERLVLRRYMEAFINHRNIELKKIAEGYDDSL</sequence>
<dbReference type="RefSeq" id="WP_157337319.1">
    <property type="nucleotide sequence ID" value="NZ_RHLK01000010.1"/>
</dbReference>
<dbReference type="Proteomes" id="UP000490800">
    <property type="component" value="Unassembled WGS sequence"/>
</dbReference>
<dbReference type="CDD" id="cd07820">
    <property type="entry name" value="SRPBCC_3"/>
    <property type="match status" value="1"/>
</dbReference>
<evidence type="ECO:0000313" key="2">
    <source>
        <dbReference type="Proteomes" id="UP000490800"/>
    </source>
</evidence>
<accession>A0A7X3FK28</accession>
<dbReference type="EMBL" id="RHLK01000010">
    <property type="protein sequence ID" value="MVP01168.1"/>
    <property type="molecule type" value="Genomic_DNA"/>
</dbReference>
<dbReference type="OrthoDB" id="9801773at2"/>
<keyword evidence="1" id="KW-0132">Cell division</keyword>